<organism evidence="1 2">
    <name type="scientific">Paractinoplanes durhamensis</name>
    <dbReference type="NCBI Taxonomy" id="113563"/>
    <lineage>
        <taxon>Bacteria</taxon>
        <taxon>Bacillati</taxon>
        <taxon>Actinomycetota</taxon>
        <taxon>Actinomycetes</taxon>
        <taxon>Micromonosporales</taxon>
        <taxon>Micromonosporaceae</taxon>
        <taxon>Paractinoplanes</taxon>
    </lineage>
</organism>
<dbReference type="RefSeq" id="WP_203730521.1">
    <property type="nucleotide sequence ID" value="NZ_BAAATX010000029.1"/>
</dbReference>
<evidence type="ECO:0000313" key="1">
    <source>
        <dbReference type="EMBL" id="GIE04083.1"/>
    </source>
</evidence>
<dbReference type="Proteomes" id="UP000637628">
    <property type="component" value="Unassembled WGS sequence"/>
</dbReference>
<accession>A0ABQ3Z2N2</accession>
<proteinExistence type="predicted"/>
<protein>
    <submittedName>
        <fullName evidence="1">Uncharacterized protein</fullName>
    </submittedName>
</protein>
<reference evidence="1 2" key="1">
    <citation type="submission" date="2021-01" db="EMBL/GenBank/DDBJ databases">
        <title>Whole genome shotgun sequence of Actinoplanes durhamensis NBRC 14914.</title>
        <authorList>
            <person name="Komaki H."/>
            <person name="Tamura T."/>
        </authorList>
    </citation>
    <scope>NUCLEOTIDE SEQUENCE [LARGE SCALE GENOMIC DNA]</scope>
    <source>
        <strain evidence="1 2">NBRC 14914</strain>
    </source>
</reference>
<evidence type="ECO:0000313" key="2">
    <source>
        <dbReference type="Proteomes" id="UP000637628"/>
    </source>
</evidence>
<dbReference type="EMBL" id="BOML01000042">
    <property type="protein sequence ID" value="GIE04083.1"/>
    <property type="molecule type" value="Genomic_DNA"/>
</dbReference>
<dbReference type="InterPro" id="IPR029037">
    <property type="entry name" value="DUF1407/YfgJ-like_sf"/>
</dbReference>
<gene>
    <name evidence="1" type="ORF">Adu01nite_54330</name>
</gene>
<comment type="caution">
    <text evidence="1">The sequence shown here is derived from an EMBL/GenBank/DDBJ whole genome shotgun (WGS) entry which is preliminary data.</text>
</comment>
<dbReference type="Gene3D" id="2.10.290.10">
    <property type="entry name" value="YfgJ-like"/>
    <property type="match status" value="1"/>
</dbReference>
<sequence length="119" mass="13420">MPPSRNDIRNDIPAERTATCPTCRQPFTPIRRQTYCTPACRQAAWRARHPPPRPVPAAVTPGTGRRAGTVYQCPRCDTRYLAQQWCHDCHTPCTRLDRGGLCPHCDEPVAISDITEQPR</sequence>
<keyword evidence="2" id="KW-1185">Reference proteome</keyword>
<name>A0ABQ3Z2N2_9ACTN</name>